<dbReference type="AlphaFoldDB" id="A0A4R7Z8C3"/>
<dbReference type="EMBL" id="SODD01000069">
    <property type="protein sequence ID" value="TDW08586.1"/>
    <property type="molecule type" value="Genomic_DNA"/>
</dbReference>
<sequence length="737" mass="81535">MSKVKKVLQLVCIAITCLSLGVYAGMNINNKSEEISETKLAVVNMDEGVTYNNEERNFGLELIDKSNASITVTGLSDAESGVKEGKYAAYIVLPSNFSENVASINTVQTPTTFEYVISDTLTREAKEQTVYNVLEFGNNYSQNLSNMYIASILNTYHKGQDGALVAIETSEQDLKLINSISSADLTSMVEVKEINVVENQVADLNIDEEKTKSVETMNAVDAKYKEFMLLSKAQLDVIKDTSSQLYTEVESLKAKVANVSDIAPNEFGEYTFDNMDTYIQQLNSSITNSSDGVKSLLQTANDRIDKVVNSNTGIAYGIETKIQDVEQKLLALKTNNTDNIQKINDFIQILDSYNQNILVQKQTLSENNQVLQLYVSVMELSMNPSLNSANQNLADFVSELDGSLAVDQEVTDLKTQIDTYTKQENSTTTFVDFYQTHINGNSTSTLLTENETILNALDTQAIALDEVLTKLTADQTNLSDVESDMQALKTYNDQLKTIDKVDQGNQTTPQVDTNQLKDEVTKDMSNKKALYNSLSQEVLTQNGRVALVRDAFNQANTTFQLLHGNVQLYDPIAYINENDITDFVKQYMNVQDKIESKVQSHEREQDSYVKDVYTTSNTHVQTLRQDLLKANETSNKQVEQGLANVKAVKHASVATTTTSLTDFTNTLGYTRNGSILNQDAVTFIARPVSVNGTISTKTVEQSQLPGMVLLGLAGVGIVGCALLSMKRKKKIAKEEVV</sequence>
<feature type="transmembrane region" description="Helical" evidence="1">
    <location>
        <begin position="704"/>
        <end position="723"/>
    </location>
</feature>
<gene>
    <name evidence="3" type="ORF">EDD63_1692</name>
</gene>
<keyword evidence="1" id="KW-1133">Transmembrane helix</keyword>
<evidence type="ECO:0000313" key="3">
    <source>
        <dbReference type="EMBL" id="TDW08586.1"/>
    </source>
</evidence>
<keyword evidence="1" id="KW-0472">Membrane</keyword>
<keyword evidence="4" id="KW-1185">Reference proteome</keyword>
<dbReference type="Proteomes" id="UP000294743">
    <property type="component" value="Unassembled WGS sequence"/>
</dbReference>
<evidence type="ECO:0000256" key="1">
    <source>
        <dbReference type="SAM" id="Phobius"/>
    </source>
</evidence>
<keyword evidence="2" id="KW-0732">Signal</keyword>
<dbReference type="OrthoDB" id="2057711at2"/>
<protein>
    <submittedName>
        <fullName evidence="3">Uncharacterized protein</fullName>
    </submittedName>
</protein>
<name>A0A4R7Z8C3_9FIRM</name>
<keyword evidence="1" id="KW-0812">Transmembrane</keyword>
<evidence type="ECO:0000256" key="2">
    <source>
        <dbReference type="SAM" id="SignalP"/>
    </source>
</evidence>
<evidence type="ECO:0000313" key="4">
    <source>
        <dbReference type="Proteomes" id="UP000294743"/>
    </source>
</evidence>
<comment type="caution">
    <text evidence="3">The sequence shown here is derived from an EMBL/GenBank/DDBJ whole genome shotgun (WGS) entry which is preliminary data.</text>
</comment>
<accession>A0A4R7Z8C3</accession>
<feature type="signal peptide" evidence="2">
    <location>
        <begin position="1"/>
        <end position="24"/>
    </location>
</feature>
<organism evidence="3 4">
    <name type="scientific">Breznakia blatticola</name>
    <dbReference type="NCBI Taxonomy" id="1754012"/>
    <lineage>
        <taxon>Bacteria</taxon>
        <taxon>Bacillati</taxon>
        <taxon>Bacillota</taxon>
        <taxon>Erysipelotrichia</taxon>
        <taxon>Erysipelotrichales</taxon>
        <taxon>Erysipelotrichaceae</taxon>
        <taxon>Breznakia</taxon>
    </lineage>
</organism>
<feature type="chain" id="PRO_5020567042" evidence="2">
    <location>
        <begin position="25"/>
        <end position="737"/>
    </location>
</feature>
<dbReference type="RefSeq" id="WP_134171396.1">
    <property type="nucleotide sequence ID" value="NZ_SODD01000069.1"/>
</dbReference>
<reference evidence="3 4" key="1">
    <citation type="submission" date="2019-03" db="EMBL/GenBank/DDBJ databases">
        <title>Genomic Encyclopedia of Type Strains, Phase IV (KMG-IV): sequencing the most valuable type-strain genomes for metagenomic binning, comparative biology and taxonomic classification.</title>
        <authorList>
            <person name="Goeker M."/>
        </authorList>
    </citation>
    <scope>NUCLEOTIDE SEQUENCE [LARGE SCALE GENOMIC DNA]</scope>
    <source>
        <strain evidence="3 4">DSM 28867</strain>
    </source>
</reference>
<proteinExistence type="predicted"/>